<dbReference type="InterPro" id="IPR003018">
    <property type="entry name" value="GAF"/>
</dbReference>
<feature type="region of interest" description="Disordered" evidence="2">
    <location>
        <begin position="1"/>
        <end position="43"/>
    </location>
</feature>
<dbReference type="PANTHER" id="PTHR33744:SF1">
    <property type="entry name" value="DNA-BINDING TRANSCRIPTIONAL ACTIVATOR ADER"/>
    <property type="match status" value="1"/>
</dbReference>
<dbReference type="InterPro" id="IPR051448">
    <property type="entry name" value="CdaR-like_regulators"/>
</dbReference>
<comment type="caution">
    <text evidence="4">The sequence shown here is derived from an EMBL/GenBank/DDBJ whole genome shotgun (WGS) entry which is preliminary data.</text>
</comment>
<accession>A0A7Z0BKP1</accession>
<dbReference type="AlphaFoldDB" id="A0A7Z0BKP1"/>
<comment type="similarity">
    <text evidence="1">Belongs to the CdaR family.</text>
</comment>
<feature type="domain" description="GAF" evidence="3">
    <location>
        <begin position="119"/>
        <end position="270"/>
    </location>
</feature>
<evidence type="ECO:0000256" key="2">
    <source>
        <dbReference type="SAM" id="MobiDB-lite"/>
    </source>
</evidence>
<gene>
    <name evidence="4" type="ORF">HNR06_002256</name>
</gene>
<protein>
    <submittedName>
        <fullName evidence="4">DNA-binding PucR family transcriptional regulator</fullName>
    </submittedName>
</protein>
<evidence type="ECO:0000259" key="3">
    <source>
        <dbReference type="SMART" id="SM00065"/>
    </source>
</evidence>
<evidence type="ECO:0000313" key="5">
    <source>
        <dbReference type="Proteomes" id="UP000584931"/>
    </source>
</evidence>
<dbReference type="SUPFAM" id="SSF55781">
    <property type="entry name" value="GAF domain-like"/>
    <property type="match status" value="1"/>
</dbReference>
<dbReference type="Pfam" id="PF13556">
    <property type="entry name" value="HTH_30"/>
    <property type="match status" value="1"/>
</dbReference>
<evidence type="ECO:0000313" key="4">
    <source>
        <dbReference type="EMBL" id="NYH52667.1"/>
    </source>
</evidence>
<feature type="compositionally biased region" description="Gly residues" evidence="2">
    <location>
        <begin position="29"/>
        <end position="40"/>
    </location>
</feature>
<dbReference type="Pfam" id="PF17853">
    <property type="entry name" value="GGDEF_2"/>
    <property type="match status" value="1"/>
</dbReference>
<dbReference type="RefSeq" id="WP_179809997.1">
    <property type="nucleotide sequence ID" value="NZ_JACCHL010000001.1"/>
</dbReference>
<dbReference type="GO" id="GO:0003677">
    <property type="term" value="F:DNA binding"/>
    <property type="evidence" value="ECO:0007669"/>
    <property type="project" value="UniProtKB-KW"/>
</dbReference>
<dbReference type="Proteomes" id="UP000584931">
    <property type="component" value="Unassembled WGS sequence"/>
</dbReference>
<organism evidence="4 5">
    <name type="scientific">Nocardiopsis sinuspersici</name>
    <dbReference type="NCBI Taxonomy" id="501010"/>
    <lineage>
        <taxon>Bacteria</taxon>
        <taxon>Bacillati</taxon>
        <taxon>Actinomycetota</taxon>
        <taxon>Actinomycetes</taxon>
        <taxon>Streptosporangiales</taxon>
        <taxon>Nocardiopsidaceae</taxon>
        <taxon>Nocardiopsis</taxon>
    </lineage>
</organism>
<dbReference type="Gene3D" id="1.10.10.2840">
    <property type="entry name" value="PucR C-terminal helix-turn-helix domain"/>
    <property type="match status" value="1"/>
</dbReference>
<dbReference type="InterPro" id="IPR042070">
    <property type="entry name" value="PucR_C-HTH_sf"/>
</dbReference>
<dbReference type="EMBL" id="JACCHL010000001">
    <property type="protein sequence ID" value="NYH52667.1"/>
    <property type="molecule type" value="Genomic_DNA"/>
</dbReference>
<dbReference type="Pfam" id="PF01590">
    <property type="entry name" value="GAF"/>
    <property type="match status" value="1"/>
</dbReference>
<name>A0A7Z0BKP1_9ACTN</name>
<keyword evidence="4" id="KW-0238">DNA-binding</keyword>
<dbReference type="InterPro" id="IPR025736">
    <property type="entry name" value="PucR_C-HTH_dom"/>
</dbReference>
<dbReference type="Gene3D" id="3.30.450.40">
    <property type="match status" value="1"/>
</dbReference>
<dbReference type="InterPro" id="IPR029016">
    <property type="entry name" value="GAF-like_dom_sf"/>
</dbReference>
<dbReference type="SMART" id="SM00065">
    <property type="entry name" value="GAF"/>
    <property type="match status" value="1"/>
</dbReference>
<dbReference type="InterPro" id="IPR041522">
    <property type="entry name" value="CdaR_GGDEF"/>
</dbReference>
<sequence length="686" mass="71783">MERELNTTTSGTPDPDAPGPAEPGPTVTGSGGGGGEGPTGSDGQAFFLDLLLRDAPAVEYERPVLRARARGEDPEVVAALEAAKLTALRVRSVMRDRRRRESELGALFETANDLAGMRSLDQVLQAIVERARNLLGTDIAYLTLSDPEAGGTYMRVTSGSVSASFQRLRLAPGRGLGGLVATTALPYVTANYFADPRFVHSENIDHAVREEGLVAILGVPLKMNGRDVGVLFAANRRERPFAHSEVALLSSLAAHAAIAIDSANLIDDTRRALDELHTVNERLQRHTASVERSAAAHDRLTDLVLRGGGVREVAAAVAEVLGGTVLIHDVTSDESVTAGPEGVVEGAARGGAPWDSGDGGLSEAVRSSLASGRAVRAGRAWVASAAAGTEPLGTLVLRGVELDSTDQRVLERAAMVTALLLLIRRSVSETELRVRGDLLDELLEVPARDPVSLRQRASLLRADLDGPHVLVVAEAPGADPGRLRSAATHVAETTGGLAGSRSGRLVLALPGTDPSAVGRRVADELSAAANGPVTAGLAGPTDGPASFRDAFAEASRCLQTLRALGREGGVAATEDLGFSGLLLSQDRDVPGFVSAALGPLLEYDARRGTLLVETLRAYFAAGGNLSRAKEELHIHVNTVAQRLERIGQLIGAGWQRPGRALELQLALHLHGLLDKGVDLLGDQDGG</sequence>
<reference evidence="4 5" key="1">
    <citation type="submission" date="2020-07" db="EMBL/GenBank/DDBJ databases">
        <title>Sequencing the genomes of 1000 actinobacteria strains.</title>
        <authorList>
            <person name="Klenk H.-P."/>
        </authorList>
    </citation>
    <scope>NUCLEOTIDE SEQUENCE [LARGE SCALE GENOMIC DNA]</scope>
    <source>
        <strain evidence="4 5">DSM 45278</strain>
    </source>
</reference>
<proteinExistence type="inferred from homology"/>
<evidence type="ECO:0000256" key="1">
    <source>
        <dbReference type="ARBA" id="ARBA00006754"/>
    </source>
</evidence>
<dbReference type="PANTHER" id="PTHR33744">
    <property type="entry name" value="CARBOHYDRATE DIACID REGULATOR"/>
    <property type="match status" value="1"/>
</dbReference>